<feature type="compositionally biased region" description="Basic and acidic residues" evidence="1">
    <location>
        <begin position="11"/>
        <end position="23"/>
    </location>
</feature>
<feature type="compositionally biased region" description="Low complexity" evidence="1">
    <location>
        <begin position="24"/>
        <end position="34"/>
    </location>
</feature>
<dbReference type="VEuPathDB" id="FungiDB:ACJ73_07505"/>
<feature type="compositionally biased region" description="Basic residues" evidence="1">
    <location>
        <begin position="1"/>
        <end position="10"/>
    </location>
</feature>
<sequence>MSTRTTRTHKIKESEADPVDSRRGSGSSSATGATETPIILLITGQKNDSSDQETTMAERVQQQSSVESPENISPSSTGSTRPTSPVQATRTWELTAHGAVRCEKSAAGEAIHIILSNNPLNLQPSRPVPDWTRSIHTALAESRPIMPFQQMYKPLGQEEVGYIRKRLEEYTDEVRRHIHKLDGFDCAVILADARTLFSYIALLESTIKTYQVQLQSKFKLKFVNRHSNIRPSHNPRREPCNQLGLQARKTVESGGDDIRNIRSPEIAKEICEYKSDASSRQRKKRKISISLVDDQSEGHARNNGIPGPRIVW</sequence>
<accession>A0A1J9PXU0</accession>
<feature type="region of interest" description="Disordered" evidence="1">
    <location>
        <begin position="293"/>
        <end position="312"/>
    </location>
</feature>
<dbReference type="EMBL" id="LGTZ01001531">
    <property type="protein sequence ID" value="OJD21153.1"/>
    <property type="molecule type" value="Genomic_DNA"/>
</dbReference>
<reference evidence="2 3" key="1">
    <citation type="submission" date="2015-08" db="EMBL/GenBank/DDBJ databases">
        <title>Emmonsia species relationships and genome sequence.</title>
        <authorList>
            <person name="Cuomo C.A."/>
            <person name="Schwartz I.S."/>
            <person name="Kenyon C."/>
            <person name="De Hoog G.S."/>
            <person name="Govender N.P."/>
            <person name="Botha A."/>
            <person name="Moreno L."/>
            <person name="De Vries M."/>
            <person name="Munoz J.F."/>
            <person name="Stielow J.B."/>
        </authorList>
    </citation>
    <scope>NUCLEOTIDE SEQUENCE [LARGE SCALE GENOMIC DNA]</scope>
    <source>
        <strain evidence="2 3">EI222</strain>
    </source>
</reference>
<gene>
    <name evidence="2" type="ORF">ACJ73_07505</name>
</gene>
<organism evidence="2 3">
    <name type="scientific">Blastomyces percursus</name>
    <dbReference type="NCBI Taxonomy" id="1658174"/>
    <lineage>
        <taxon>Eukaryota</taxon>
        <taxon>Fungi</taxon>
        <taxon>Dikarya</taxon>
        <taxon>Ascomycota</taxon>
        <taxon>Pezizomycotina</taxon>
        <taxon>Eurotiomycetes</taxon>
        <taxon>Eurotiomycetidae</taxon>
        <taxon>Onygenales</taxon>
        <taxon>Ajellomycetaceae</taxon>
        <taxon>Blastomyces</taxon>
    </lineage>
</organism>
<keyword evidence="3" id="KW-1185">Reference proteome</keyword>
<evidence type="ECO:0000313" key="2">
    <source>
        <dbReference type="EMBL" id="OJD21153.1"/>
    </source>
</evidence>
<dbReference type="Proteomes" id="UP000242791">
    <property type="component" value="Unassembled WGS sequence"/>
</dbReference>
<comment type="caution">
    <text evidence="2">The sequence shown here is derived from an EMBL/GenBank/DDBJ whole genome shotgun (WGS) entry which is preliminary data.</text>
</comment>
<feature type="compositionally biased region" description="Low complexity" evidence="1">
    <location>
        <begin position="73"/>
        <end position="85"/>
    </location>
</feature>
<feature type="non-terminal residue" evidence="2">
    <location>
        <position position="312"/>
    </location>
</feature>
<feature type="compositionally biased region" description="Polar residues" evidence="1">
    <location>
        <begin position="44"/>
        <end position="72"/>
    </location>
</feature>
<evidence type="ECO:0000256" key="1">
    <source>
        <dbReference type="SAM" id="MobiDB-lite"/>
    </source>
</evidence>
<dbReference type="AlphaFoldDB" id="A0A1J9PXU0"/>
<evidence type="ECO:0000313" key="3">
    <source>
        <dbReference type="Proteomes" id="UP000242791"/>
    </source>
</evidence>
<protein>
    <submittedName>
        <fullName evidence="2">Uncharacterized protein</fullName>
    </submittedName>
</protein>
<dbReference type="OrthoDB" id="4182290at2759"/>
<feature type="region of interest" description="Disordered" evidence="1">
    <location>
        <begin position="1"/>
        <end position="88"/>
    </location>
</feature>
<proteinExistence type="predicted"/>
<name>A0A1J9PXU0_9EURO</name>